<dbReference type="Gene3D" id="3.30.70.330">
    <property type="match status" value="1"/>
</dbReference>
<sequence>MPWLMMSYSRRSRYSLSPSPYRRYDRSVSRSLSRSRSRSRDSSDAENPGNNLYVTGLSTRVTKRELEKHFSTEGTVEDVHLVIDPWSRESRGFGFVTMASVKEADRCIKYLNHSVLEGRVITIEKFLCKQVSCV</sequence>
<dbReference type="RefSeq" id="XP_071916653.1">
    <property type="nucleotide sequence ID" value="XM_072060552.1"/>
</dbReference>
<proteinExistence type="predicted"/>
<accession>A0ABM4VAU2</accession>
<reference evidence="4" key="1">
    <citation type="journal article" date="2025" name="Foods">
        <title>Unveiling the Microbial Signatures of Arabica Coffee Cherries: Insights into Ripeness Specific Diversity, Functional Traits, and Implications for Quality and Safety.</title>
        <authorList>
            <consortium name="RefSeq"/>
            <person name="Tenea G.N."/>
            <person name="Cifuentes V."/>
            <person name="Reyes P."/>
            <person name="Cevallos-Vallejos M."/>
        </authorList>
    </citation>
    <scope>NUCLEOTIDE SEQUENCE [LARGE SCALE GENOMIC DNA]</scope>
</reference>
<evidence type="ECO:0000259" key="3">
    <source>
        <dbReference type="PROSITE" id="PS50102"/>
    </source>
</evidence>
<dbReference type="SUPFAM" id="SSF54928">
    <property type="entry name" value="RNA-binding domain, RBD"/>
    <property type="match status" value="1"/>
</dbReference>
<feature type="region of interest" description="Disordered" evidence="2">
    <location>
        <begin position="14"/>
        <end position="54"/>
    </location>
</feature>
<dbReference type="InterPro" id="IPR035979">
    <property type="entry name" value="RBD_domain_sf"/>
</dbReference>
<evidence type="ECO:0000313" key="5">
    <source>
        <dbReference type="RefSeq" id="XP_071916653.1"/>
    </source>
</evidence>
<dbReference type="Pfam" id="PF00076">
    <property type="entry name" value="RRM_1"/>
    <property type="match status" value="1"/>
</dbReference>
<dbReference type="CDD" id="cd00590">
    <property type="entry name" value="RRM_SF"/>
    <property type="match status" value="1"/>
</dbReference>
<dbReference type="SMART" id="SM00360">
    <property type="entry name" value="RRM"/>
    <property type="match status" value="1"/>
</dbReference>
<dbReference type="GeneID" id="113729929"/>
<evidence type="ECO:0000313" key="4">
    <source>
        <dbReference type="Proteomes" id="UP001652660"/>
    </source>
</evidence>
<dbReference type="InterPro" id="IPR012677">
    <property type="entry name" value="Nucleotide-bd_a/b_plait_sf"/>
</dbReference>
<name>A0ABM4VAU2_COFAR</name>
<reference evidence="5" key="2">
    <citation type="submission" date="2025-08" db="UniProtKB">
        <authorList>
            <consortium name="RefSeq"/>
        </authorList>
    </citation>
    <scope>IDENTIFICATION</scope>
    <source>
        <tissue evidence="5">Leaves</tissue>
    </source>
</reference>
<dbReference type="Proteomes" id="UP001652660">
    <property type="component" value="Chromosome 1e"/>
</dbReference>
<keyword evidence="4" id="KW-1185">Reference proteome</keyword>
<dbReference type="PROSITE" id="PS50102">
    <property type="entry name" value="RRM"/>
    <property type="match status" value="1"/>
</dbReference>
<dbReference type="InterPro" id="IPR000504">
    <property type="entry name" value="RRM_dom"/>
</dbReference>
<keyword evidence="1" id="KW-0694">RNA-binding</keyword>
<organism evidence="4 5">
    <name type="scientific">Coffea arabica</name>
    <name type="common">Arabian coffee</name>
    <dbReference type="NCBI Taxonomy" id="13443"/>
    <lineage>
        <taxon>Eukaryota</taxon>
        <taxon>Viridiplantae</taxon>
        <taxon>Streptophyta</taxon>
        <taxon>Embryophyta</taxon>
        <taxon>Tracheophyta</taxon>
        <taxon>Spermatophyta</taxon>
        <taxon>Magnoliopsida</taxon>
        <taxon>eudicotyledons</taxon>
        <taxon>Gunneridae</taxon>
        <taxon>Pentapetalae</taxon>
        <taxon>asterids</taxon>
        <taxon>lamiids</taxon>
        <taxon>Gentianales</taxon>
        <taxon>Rubiaceae</taxon>
        <taxon>Ixoroideae</taxon>
        <taxon>Gardenieae complex</taxon>
        <taxon>Bertiereae - Coffeeae clade</taxon>
        <taxon>Coffeeae</taxon>
        <taxon>Coffea</taxon>
    </lineage>
</organism>
<gene>
    <name evidence="5" type="primary">LOC113729929</name>
</gene>
<dbReference type="InterPro" id="IPR050441">
    <property type="entry name" value="RBM"/>
</dbReference>
<evidence type="ECO:0000256" key="2">
    <source>
        <dbReference type="SAM" id="MobiDB-lite"/>
    </source>
</evidence>
<dbReference type="PANTHER" id="PTHR48034">
    <property type="entry name" value="TRANSFORMER-2 SEX-DETERMINING PROTEIN-RELATED"/>
    <property type="match status" value="1"/>
</dbReference>
<feature type="domain" description="RRM" evidence="3">
    <location>
        <begin position="50"/>
        <end position="124"/>
    </location>
</feature>
<evidence type="ECO:0000256" key="1">
    <source>
        <dbReference type="PROSITE-ProRule" id="PRU00176"/>
    </source>
</evidence>
<protein>
    <submittedName>
        <fullName evidence="5">Serine/arginine-rich splicing factor SR45a isoform X5</fullName>
    </submittedName>
</protein>